<evidence type="ECO:0000256" key="4">
    <source>
        <dbReference type="ARBA" id="ARBA00074799"/>
    </source>
</evidence>
<dbReference type="PANTHER" id="PTHR30522:SF0">
    <property type="entry name" value="NUCLEOSIDE TRIPHOSPHATE PYROPHOSPHOHYDROLASE"/>
    <property type="match status" value="1"/>
</dbReference>
<comment type="catalytic activity">
    <reaction evidence="1">
        <text>ATP + H2O = AMP + diphosphate + H(+)</text>
        <dbReference type="Rhea" id="RHEA:14245"/>
        <dbReference type="ChEBI" id="CHEBI:15377"/>
        <dbReference type="ChEBI" id="CHEBI:15378"/>
        <dbReference type="ChEBI" id="CHEBI:30616"/>
        <dbReference type="ChEBI" id="CHEBI:33019"/>
        <dbReference type="ChEBI" id="CHEBI:456215"/>
        <dbReference type="EC" id="3.6.1.8"/>
    </reaction>
</comment>
<dbReference type="GO" id="GO:0046081">
    <property type="term" value="P:dUTP catabolic process"/>
    <property type="evidence" value="ECO:0007669"/>
    <property type="project" value="TreeGrafter"/>
</dbReference>
<dbReference type="RefSeq" id="WP_269817070.1">
    <property type="nucleotide sequence ID" value="NZ_CP114976.1"/>
</dbReference>
<keyword evidence="6" id="KW-0378">Hydrolase</keyword>
<proteinExistence type="inferred from homology"/>
<organism evidence="6 7">
    <name type="scientific">Denitrificimonas caeni</name>
    <dbReference type="NCBI Taxonomy" id="521720"/>
    <lineage>
        <taxon>Bacteria</taxon>
        <taxon>Pseudomonadati</taxon>
        <taxon>Pseudomonadota</taxon>
        <taxon>Gammaproteobacteria</taxon>
        <taxon>Pseudomonadales</taxon>
        <taxon>Pseudomonadaceae</taxon>
        <taxon>Denitrificimonas</taxon>
    </lineage>
</organism>
<dbReference type="GO" id="GO:0006950">
    <property type="term" value="P:response to stress"/>
    <property type="evidence" value="ECO:0007669"/>
    <property type="project" value="UniProtKB-ARBA"/>
</dbReference>
<dbReference type="EMBL" id="CP114976">
    <property type="protein sequence ID" value="WBE24129.1"/>
    <property type="molecule type" value="Genomic_DNA"/>
</dbReference>
<dbReference type="Proteomes" id="UP001212189">
    <property type="component" value="Chromosome"/>
</dbReference>
<evidence type="ECO:0000313" key="6">
    <source>
        <dbReference type="EMBL" id="WBE24129.1"/>
    </source>
</evidence>
<feature type="domain" description="NTP pyrophosphohydrolase MazG-like" evidence="5">
    <location>
        <begin position="183"/>
        <end position="245"/>
    </location>
</feature>
<keyword evidence="7" id="KW-1185">Reference proteome</keyword>
<evidence type="ECO:0000256" key="1">
    <source>
        <dbReference type="ARBA" id="ARBA00052141"/>
    </source>
</evidence>
<dbReference type="Pfam" id="PF03819">
    <property type="entry name" value="MazG"/>
    <property type="match status" value="2"/>
</dbReference>
<dbReference type="InterPro" id="IPR048011">
    <property type="entry name" value="NTP-PPase_MazG-like_C"/>
</dbReference>
<sequence>MRAAKHYQLSDLLYLMARLRDPENGCPWDLQQDFASIVAHTLEEAYEVADAIEREDFAHLPSELGDLLFQVVYYSQLGHEQQLFDFTTVVNSITEKLLRRHPHVFPSGNLYDSTPAEAVATTQVKERWEEIKQQERAEQAQPEQALSALDDIPLSLPALSRALKTQQRAANVGFDWSSLAPVLAKVDEELQELRDAIASGEQAAIGDELGDLLFATVNVARHVQANPETALRAATNKFAQRFQHVEQQAQAQGMALGDCTEQQLDAFWNLAKQALGQGL</sequence>
<evidence type="ECO:0000259" key="5">
    <source>
        <dbReference type="Pfam" id="PF03819"/>
    </source>
</evidence>
<dbReference type="NCBIfam" id="TIGR00444">
    <property type="entry name" value="mazG"/>
    <property type="match status" value="1"/>
</dbReference>
<dbReference type="Gene3D" id="1.10.287.1080">
    <property type="entry name" value="MazG-like"/>
    <property type="match status" value="2"/>
</dbReference>
<dbReference type="GO" id="GO:0006203">
    <property type="term" value="P:dGTP catabolic process"/>
    <property type="evidence" value="ECO:0007669"/>
    <property type="project" value="TreeGrafter"/>
</dbReference>
<comment type="similarity">
    <text evidence="2">Belongs to the nucleoside triphosphate pyrophosphohydrolase family.</text>
</comment>
<accession>A0AAF0AHN5</accession>
<dbReference type="CDD" id="cd11529">
    <property type="entry name" value="NTP-PPase_MazG_Cterm"/>
    <property type="match status" value="1"/>
</dbReference>
<name>A0AAF0AHN5_9GAMM</name>
<dbReference type="InterPro" id="IPR004518">
    <property type="entry name" value="MazG-like_dom"/>
</dbReference>
<dbReference type="FunFam" id="1.10.287.1080:FF:000001">
    <property type="entry name" value="Nucleoside triphosphate pyrophosphohydrolase"/>
    <property type="match status" value="1"/>
</dbReference>
<dbReference type="GO" id="GO:0046076">
    <property type="term" value="P:dTTP catabolic process"/>
    <property type="evidence" value="ECO:0007669"/>
    <property type="project" value="TreeGrafter"/>
</dbReference>
<dbReference type="CDD" id="cd11528">
    <property type="entry name" value="NTP-PPase_MazG_Nterm"/>
    <property type="match status" value="1"/>
</dbReference>
<dbReference type="SUPFAM" id="SSF101386">
    <property type="entry name" value="all-alpha NTP pyrophosphatases"/>
    <property type="match status" value="2"/>
</dbReference>
<reference evidence="6 7" key="1">
    <citation type="submission" date="2022-12" db="EMBL/GenBank/DDBJ databases">
        <title>Coexistence and Characterization of a Novel Tigecycline Resistance gene tet(X) variant and blaNDM-1 in a Pseudomonas caeni Isolate of Chicken Origin.</title>
        <authorList>
            <person name="Lu X."/>
            <person name="Zhang L."/>
            <person name="Li R."/>
            <person name="Wang Z."/>
        </authorList>
    </citation>
    <scope>NUCLEOTIDE SEQUENCE [LARGE SCALE GENOMIC DNA]</scope>
    <source>
        <strain evidence="6 7">CE14</strain>
    </source>
</reference>
<dbReference type="PANTHER" id="PTHR30522">
    <property type="entry name" value="NUCLEOSIDE TRIPHOSPHATE PYROPHOSPHOHYDROLASE"/>
    <property type="match status" value="1"/>
</dbReference>
<dbReference type="AlphaFoldDB" id="A0AAF0AHN5"/>
<gene>
    <name evidence="6" type="primary">mazG</name>
    <name evidence="6" type="ORF">O6P33_06935</name>
</gene>
<dbReference type="GO" id="GO:0046047">
    <property type="term" value="P:TTP catabolic process"/>
    <property type="evidence" value="ECO:0007669"/>
    <property type="project" value="TreeGrafter"/>
</dbReference>
<dbReference type="NCBIfam" id="NF007113">
    <property type="entry name" value="PRK09562.1"/>
    <property type="match status" value="1"/>
</dbReference>
<dbReference type="EC" id="3.6.1.8" evidence="3"/>
<evidence type="ECO:0000256" key="2">
    <source>
        <dbReference type="ARBA" id="ARBA00061115"/>
    </source>
</evidence>
<evidence type="ECO:0000256" key="3">
    <source>
        <dbReference type="ARBA" id="ARBA00066372"/>
    </source>
</evidence>
<dbReference type="GO" id="GO:0046052">
    <property type="term" value="P:UTP catabolic process"/>
    <property type="evidence" value="ECO:0007669"/>
    <property type="project" value="TreeGrafter"/>
</dbReference>
<dbReference type="InterPro" id="IPR011551">
    <property type="entry name" value="NTP_PyrPHydrolase_MazG"/>
</dbReference>
<feature type="domain" description="NTP pyrophosphohydrolase MazG-like" evidence="5">
    <location>
        <begin position="32"/>
        <end position="105"/>
    </location>
</feature>
<dbReference type="FunFam" id="1.10.287.1080:FF:000003">
    <property type="entry name" value="Nucleoside triphosphate pyrophosphohydrolase"/>
    <property type="match status" value="1"/>
</dbReference>
<dbReference type="GO" id="GO:0046061">
    <property type="term" value="P:dATP catabolic process"/>
    <property type="evidence" value="ECO:0007669"/>
    <property type="project" value="TreeGrafter"/>
</dbReference>
<dbReference type="InterPro" id="IPR048015">
    <property type="entry name" value="NTP-PPase_MazG-like_N"/>
</dbReference>
<dbReference type="GO" id="GO:0047693">
    <property type="term" value="F:ATP diphosphatase activity"/>
    <property type="evidence" value="ECO:0007669"/>
    <property type="project" value="UniProtKB-EC"/>
</dbReference>
<dbReference type="KEGG" id="dce:O6P33_06935"/>
<evidence type="ECO:0000313" key="7">
    <source>
        <dbReference type="Proteomes" id="UP001212189"/>
    </source>
</evidence>
<protein>
    <recommendedName>
        <fullName evidence="4">Nucleoside triphosphate pyrophosphohydrolase</fullName>
        <ecNumber evidence="3">3.6.1.8</ecNumber>
    </recommendedName>
</protein>